<dbReference type="KEGG" id="vg:19738644"/>
<dbReference type="OrthoDB" id="36780at10239"/>
<sequence length="128" mass="15484">MNLIREEETKKVLSNCRSFTPQWFLDYFQKYGTDSDCDYIFENLPADIHKEVDDLALEFIRTTRLKSAEADLQIEENDKRIKEMDKQILEKDALIQFIIRLNKELNNDYYRLQLQWENVKEMNRQLGI</sequence>
<reference evidence="1 2" key="1">
    <citation type="journal article" date="2014" name="J. Gen. Virol.">
        <title>Genome sequence of a crustacean iridovirus, IIV31, isolated from the pill bug, Armadillidium vulgare.</title>
        <authorList>
            <person name="Piegu B."/>
            <person name="Guizard S."/>
            <person name="Yeping T."/>
            <person name="Cruaud C."/>
            <person name="Asgari S."/>
            <person name="Bideshi D.K."/>
            <person name="Federici B.A."/>
            <person name="Bigot Y."/>
        </authorList>
    </citation>
    <scope>NUCLEOTIDE SEQUENCE [LARGE SCALE GENOMIC DNA]</scope>
</reference>
<organism evidence="1 2">
    <name type="scientific">Armadillidium vulgare iridescent virus</name>
    <dbReference type="NCBI Taxonomy" id="72201"/>
    <lineage>
        <taxon>Viruses</taxon>
        <taxon>Varidnaviria</taxon>
        <taxon>Bamfordvirae</taxon>
        <taxon>Nucleocytoviricota</taxon>
        <taxon>Megaviricetes</taxon>
        <taxon>Pimascovirales</taxon>
        <taxon>Pimascovirales incertae sedis</taxon>
        <taxon>Iridoviridae</taxon>
        <taxon>Betairidovirinae</taxon>
        <taxon>Iridovirus</taxon>
        <taxon>Iridovirus armadillidium1</taxon>
        <taxon>Invertebrate iridescent virus 31</taxon>
    </lineage>
</organism>
<dbReference type="RefSeq" id="YP_009046674.1">
    <property type="nucleotide sequence ID" value="NC_024451.1"/>
</dbReference>
<dbReference type="GeneID" id="19738644"/>
<proteinExistence type="predicted"/>
<protein>
    <submittedName>
        <fullName evidence="1">Uncharacterized protein</fullName>
    </submittedName>
</protein>
<dbReference type="EMBL" id="HF920637">
    <property type="protein sequence ID" value="CCV02432.1"/>
    <property type="molecule type" value="Genomic_DNA"/>
</dbReference>
<evidence type="ECO:0000313" key="1">
    <source>
        <dbReference type="EMBL" id="CCV02432.1"/>
    </source>
</evidence>
<accession>A0A068QK82</accession>
<dbReference type="Proteomes" id="UP000114278">
    <property type="component" value="Segment"/>
</dbReference>
<keyword evidence="2" id="KW-1185">Reference proteome</keyword>
<name>A0A068QK82_9VIRU</name>
<gene>
    <name evidence="1" type="primary">060R</name>
    <name evidence="1" type="ORF">IIV31_060R</name>
</gene>
<evidence type="ECO:0000313" key="2">
    <source>
        <dbReference type="Proteomes" id="UP000114278"/>
    </source>
</evidence>